<dbReference type="InterPro" id="IPR000375">
    <property type="entry name" value="Dynamin_stalk"/>
</dbReference>
<dbReference type="GO" id="GO:0008017">
    <property type="term" value="F:microtubule binding"/>
    <property type="evidence" value="ECO:0007669"/>
    <property type="project" value="TreeGrafter"/>
</dbReference>
<dbReference type="GO" id="GO:0016020">
    <property type="term" value="C:membrane"/>
    <property type="evidence" value="ECO:0007669"/>
    <property type="project" value="TreeGrafter"/>
</dbReference>
<keyword evidence="1" id="KW-0547">Nucleotide-binding</keyword>
<proteinExistence type="predicted"/>
<evidence type="ECO:0000259" key="4">
    <source>
        <dbReference type="PROSITE" id="PS51718"/>
    </source>
</evidence>
<protein>
    <recommendedName>
        <fullName evidence="4">Dynamin-type G domain-containing protein</fullName>
    </recommendedName>
</protein>
<gene>
    <name evidence="5" type="ORF">PR002_g23338</name>
</gene>
<dbReference type="GO" id="GO:0003924">
    <property type="term" value="F:GTPase activity"/>
    <property type="evidence" value="ECO:0007669"/>
    <property type="project" value="InterPro"/>
</dbReference>
<dbReference type="GO" id="GO:0005874">
    <property type="term" value="C:microtubule"/>
    <property type="evidence" value="ECO:0007669"/>
    <property type="project" value="TreeGrafter"/>
</dbReference>
<comment type="caution">
    <text evidence="5">The sequence shown here is derived from an EMBL/GenBank/DDBJ whole genome shotgun (WGS) entry which is preliminary data.</text>
</comment>
<evidence type="ECO:0000256" key="3">
    <source>
        <dbReference type="SAM" id="MobiDB-lite"/>
    </source>
</evidence>
<dbReference type="AlphaFoldDB" id="A0A6A3IUG4"/>
<accession>A0A6A3IUG4</accession>
<dbReference type="GO" id="GO:0005737">
    <property type="term" value="C:cytoplasm"/>
    <property type="evidence" value="ECO:0007669"/>
    <property type="project" value="TreeGrafter"/>
</dbReference>
<feature type="region of interest" description="Disordered" evidence="3">
    <location>
        <begin position="1"/>
        <end position="41"/>
    </location>
</feature>
<feature type="compositionally biased region" description="Polar residues" evidence="3">
    <location>
        <begin position="30"/>
        <end position="41"/>
    </location>
</feature>
<dbReference type="PROSITE" id="PS51718">
    <property type="entry name" value="G_DYNAMIN_2"/>
    <property type="match status" value="1"/>
</dbReference>
<dbReference type="Pfam" id="PF01031">
    <property type="entry name" value="Dynamin_M"/>
    <property type="match status" value="1"/>
</dbReference>
<dbReference type="InterPro" id="IPR027417">
    <property type="entry name" value="P-loop_NTPase"/>
</dbReference>
<name>A0A6A3IUG4_9STRA</name>
<dbReference type="Gene3D" id="3.40.50.300">
    <property type="entry name" value="P-loop containing nucleotide triphosphate hydrolases"/>
    <property type="match status" value="1"/>
</dbReference>
<dbReference type="InterPro" id="IPR022812">
    <property type="entry name" value="Dynamin"/>
</dbReference>
<keyword evidence="2" id="KW-0342">GTP-binding</keyword>
<dbReference type="OrthoDB" id="116917at2759"/>
<reference evidence="5 6" key="1">
    <citation type="submission" date="2018-09" db="EMBL/GenBank/DDBJ databases">
        <title>Genomic investigation of the strawberry pathogen Phytophthora fragariae indicates pathogenicity is determined by transcriptional variation in three key races.</title>
        <authorList>
            <person name="Adams T.M."/>
            <person name="Armitage A.D."/>
            <person name="Sobczyk M.K."/>
            <person name="Bates H.J."/>
            <person name="Dunwell J.M."/>
            <person name="Nellist C.F."/>
            <person name="Harrison R.J."/>
        </authorList>
    </citation>
    <scope>NUCLEOTIDE SEQUENCE [LARGE SCALE GENOMIC DNA]</scope>
    <source>
        <strain evidence="5 6">SCRP324</strain>
    </source>
</reference>
<dbReference type="PRINTS" id="PR00195">
    <property type="entry name" value="DYNAMIN"/>
</dbReference>
<feature type="domain" description="Dynamin-type G" evidence="4">
    <location>
        <begin position="74"/>
        <end position="384"/>
    </location>
</feature>
<evidence type="ECO:0000256" key="1">
    <source>
        <dbReference type="ARBA" id="ARBA00022741"/>
    </source>
</evidence>
<feature type="compositionally biased region" description="Low complexity" evidence="3">
    <location>
        <begin position="7"/>
        <end position="16"/>
    </location>
</feature>
<evidence type="ECO:0000313" key="6">
    <source>
        <dbReference type="Proteomes" id="UP000435112"/>
    </source>
</evidence>
<dbReference type="SMART" id="SM00053">
    <property type="entry name" value="DYNc"/>
    <property type="match status" value="1"/>
</dbReference>
<dbReference type="Pfam" id="PF00350">
    <property type="entry name" value="Dynamin_N"/>
    <property type="match status" value="1"/>
</dbReference>
<dbReference type="SUPFAM" id="SSF52540">
    <property type="entry name" value="P-loop containing nucleoside triphosphate hydrolases"/>
    <property type="match status" value="1"/>
</dbReference>
<dbReference type="GO" id="GO:0005525">
    <property type="term" value="F:GTP binding"/>
    <property type="evidence" value="ECO:0007669"/>
    <property type="project" value="InterPro"/>
</dbReference>
<dbReference type="Proteomes" id="UP000435112">
    <property type="component" value="Unassembled WGS sequence"/>
</dbReference>
<evidence type="ECO:0000256" key="2">
    <source>
        <dbReference type="ARBA" id="ARBA00023134"/>
    </source>
</evidence>
<dbReference type="InterPro" id="IPR001401">
    <property type="entry name" value="Dynamin_GTPase"/>
</dbReference>
<organism evidence="5 6">
    <name type="scientific">Phytophthora rubi</name>
    <dbReference type="NCBI Taxonomy" id="129364"/>
    <lineage>
        <taxon>Eukaryota</taxon>
        <taxon>Sar</taxon>
        <taxon>Stramenopiles</taxon>
        <taxon>Oomycota</taxon>
        <taxon>Peronosporomycetes</taxon>
        <taxon>Peronosporales</taxon>
        <taxon>Peronosporaceae</taxon>
        <taxon>Phytophthora</taxon>
    </lineage>
</organism>
<evidence type="ECO:0000313" key="5">
    <source>
        <dbReference type="EMBL" id="KAE8983093.1"/>
    </source>
</evidence>
<dbReference type="PANTHER" id="PTHR11566">
    <property type="entry name" value="DYNAMIN"/>
    <property type="match status" value="1"/>
</dbReference>
<dbReference type="EMBL" id="QXFU01002654">
    <property type="protein sequence ID" value="KAE8983093.1"/>
    <property type="molecule type" value="Genomic_DNA"/>
</dbReference>
<dbReference type="InterPro" id="IPR045063">
    <property type="entry name" value="Dynamin_N"/>
</dbReference>
<dbReference type="PANTHER" id="PTHR11566:SF21">
    <property type="entry name" value="DYNAMIN RELATED PROTEIN 1, ISOFORM A"/>
    <property type="match status" value="1"/>
</dbReference>
<sequence length="782" mass="86344">MRVTNVAAGGQAAPQSTPQPQPEPDAPIQAQDTRPTPTASATEAWGLSAAVLQGCVGDFYRAVDGVTNILDDVDLSLPQIVVVGQESSGKSTVLESVAMLPLFPRDSAMCTRLPILLKLRHTSQIHVEVEGDLELMPHCGAPQSTEQIQMRLLYADGRAPIGSSARVTRDQAAQLMRQWMDQIVAEQHEHEQLRGVVEHVLEVRVQSPHVPNLTLVDLPGIVAGRLIDEPNDMMQRTRAIAEKFLQMPHTLVLAVAPASERVRNSQAFQLVQQLGLTDKTIGVLTMTDRAVDATNPDGPLADVTSRLDGTSSDIVFLKQGYVAVKSRDSRAKTQLSLEEAKAEENAWLEENLPGYIGRGLASSSALVAKIEQMLAEHVRTSWVPQAQAKIEMERKRAEKKLASLGPDPQNIVNDFLGVYPTKARKRMLELIKPILPDLLSQVDEEMLRLAALIHADFLKSREEHELIMAPFQSKRKQTPFGSSSGSLVAASMLMLDSHGTYIANHLVQILKNVVLHLVRLIQKTLRASTASEQKESIPQRLDRFSNLHYFFAGVLWEQLNELLIEDEELLHRIAKSFLEFDPENSSILQLPARINTMSAKAATELKNLSSDLEVYLDSKGFQNTSLDEVYLPQAPSPLVSLTRDMSRLIISAEVPTLAKSRPGDFGNSTPDQGGFCFGTGFTFSSAARKDSDEEKPQKLGEFESRLFYAITTRAVTPLLQSICDVGDLARRMQEYVFCHPKVTGSKTHIFCETTSGKRKKYERLVERLNKAAAALKSTSSCL</sequence>
<dbReference type="InterPro" id="IPR030381">
    <property type="entry name" value="G_DYNAMIN_dom"/>
</dbReference>